<evidence type="ECO:0000256" key="1">
    <source>
        <dbReference type="SAM" id="MobiDB-lite"/>
    </source>
</evidence>
<sequence length="66" mass="7208">MSQKIAGATFSGRALKPNESYQNSNPSSTSQLVQLGKKSYQAQPTHSDKSTDKANGFMRQHKSYGT</sequence>
<name>A0A3A6U1G0_9GAMM</name>
<feature type="region of interest" description="Disordered" evidence="1">
    <location>
        <begin position="1"/>
        <end position="66"/>
    </location>
</feature>
<evidence type="ECO:0000313" key="2">
    <source>
        <dbReference type="EMBL" id="RJY15119.1"/>
    </source>
</evidence>
<accession>A0A3A6U1G0</accession>
<comment type="caution">
    <text evidence="2">The sequence shown here is derived from an EMBL/GenBank/DDBJ whole genome shotgun (WGS) entry which is preliminary data.</text>
</comment>
<reference evidence="2 3" key="1">
    <citation type="submission" date="2018-09" db="EMBL/GenBank/DDBJ databases">
        <title>Phylogeny of the Shewanellaceae, and recommendation for two new genera, Pseudoshewanella and Parashewanella.</title>
        <authorList>
            <person name="Wang G."/>
        </authorList>
    </citation>
    <scope>NUCLEOTIDE SEQUENCE [LARGE SCALE GENOMIC DNA]</scope>
    <source>
        <strain evidence="2 3">KCTC 22492</strain>
    </source>
</reference>
<dbReference type="Proteomes" id="UP000273022">
    <property type="component" value="Unassembled WGS sequence"/>
</dbReference>
<organism evidence="2 3">
    <name type="scientific">Parashewanella spongiae</name>
    <dbReference type="NCBI Taxonomy" id="342950"/>
    <lineage>
        <taxon>Bacteria</taxon>
        <taxon>Pseudomonadati</taxon>
        <taxon>Pseudomonadota</taxon>
        <taxon>Gammaproteobacteria</taxon>
        <taxon>Alteromonadales</taxon>
        <taxon>Shewanellaceae</taxon>
        <taxon>Parashewanella</taxon>
    </lineage>
</organism>
<evidence type="ECO:0000313" key="3">
    <source>
        <dbReference type="Proteomes" id="UP000273022"/>
    </source>
</evidence>
<dbReference type="AlphaFoldDB" id="A0A3A6U1G0"/>
<dbReference type="EMBL" id="QYYH01000054">
    <property type="protein sequence ID" value="RJY15119.1"/>
    <property type="molecule type" value="Genomic_DNA"/>
</dbReference>
<protein>
    <submittedName>
        <fullName evidence="2">Uncharacterized protein</fullName>
    </submittedName>
</protein>
<proteinExistence type="predicted"/>
<dbReference type="RefSeq" id="WP_121853500.1">
    <property type="nucleotide sequence ID" value="NZ_CP037952.1"/>
</dbReference>
<keyword evidence="3" id="KW-1185">Reference proteome</keyword>
<gene>
    <name evidence="2" type="ORF">D5R81_10000</name>
</gene>
<feature type="compositionally biased region" description="Polar residues" evidence="1">
    <location>
        <begin position="19"/>
        <end position="33"/>
    </location>
</feature>